<organism evidence="8 9">
    <name type="scientific">Carnobacterium divergens</name>
    <name type="common">Lactobacillus divergens</name>
    <dbReference type="NCBI Taxonomy" id="2748"/>
    <lineage>
        <taxon>Bacteria</taxon>
        <taxon>Bacillati</taxon>
        <taxon>Bacillota</taxon>
        <taxon>Bacilli</taxon>
        <taxon>Lactobacillales</taxon>
        <taxon>Carnobacteriaceae</taxon>
        <taxon>Carnobacterium</taxon>
    </lineage>
</organism>
<evidence type="ECO:0000256" key="3">
    <source>
        <dbReference type="ARBA" id="ARBA00022722"/>
    </source>
</evidence>
<keyword evidence="5" id="KW-0378">Hydrolase</keyword>
<evidence type="ECO:0000256" key="4">
    <source>
        <dbReference type="ARBA" id="ARBA00022759"/>
    </source>
</evidence>
<dbReference type="PANTHER" id="PTHR38039:SF1">
    <property type="entry name" value="TOXIN YOEB"/>
    <property type="match status" value="1"/>
</dbReference>
<dbReference type="EMBL" id="JALRMR010000014">
    <property type="protein sequence ID" value="MDT1974938.1"/>
    <property type="molecule type" value="Genomic_DNA"/>
</dbReference>
<dbReference type="PANTHER" id="PTHR38039">
    <property type="entry name" value="TOXIN YOEB"/>
    <property type="match status" value="1"/>
</dbReference>
<keyword evidence="3" id="KW-0540">Nuclease</keyword>
<dbReference type="Pfam" id="PF06769">
    <property type="entry name" value="YoeB_toxin"/>
    <property type="match status" value="1"/>
</dbReference>
<evidence type="ECO:0000256" key="6">
    <source>
        <dbReference type="ARBA" id="ARBA00030388"/>
    </source>
</evidence>
<dbReference type="SUPFAM" id="SSF143011">
    <property type="entry name" value="RelE-like"/>
    <property type="match status" value="1"/>
</dbReference>
<sequence>MNQYEVRIKNSAKSDLKKLKNSNLKESFMKVLSTLKEDPYKPTQSFEKLQPKSAGRYSRRLNNQHRVVYTVNEETKTVDIYSAWTHYE</sequence>
<dbReference type="GO" id="GO:0045892">
    <property type="term" value="P:negative regulation of DNA-templated transcription"/>
    <property type="evidence" value="ECO:0007669"/>
    <property type="project" value="TreeGrafter"/>
</dbReference>
<dbReference type="InterPro" id="IPR035093">
    <property type="entry name" value="RelE/ParE_toxin_dom_sf"/>
</dbReference>
<gene>
    <name evidence="8" type="ORF">MX635_11085</name>
</gene>
<comment type="caution">
    <text evidence="8">The sequence shown here is derived from an EMBL/GenBank/DDBJ whole genome shotgun (WGS) entry which is preliminary data.</text>
</comment>
<evidence type="ECO:0000256" key="7">
    <source>
        <dbReference type="ARBA" id="ARBA00050056"/>
    </source>
</evidence>
<proteinExistence type="inferred from homology"/>
<evidence type="ECO:0000256" key="5">
    <source>
        <dbReference type="ARBA" id="ARBA00022801"/>
    </source>
</evidence>
<dbReference type="GO" id="GO:0006401">
    <property type="term" value="P:RNA catabolic process"/>
    <property type="evidence" value="ECO:0007669"/>
    <property type="project" value="InterPro"/>
</dbReference>
<evidence type="ECO:0000313" key="8">
    <source>
        <dbReference type="EMBL" id="MDT1974938.1"/>
    </source>
</evidence>
<dbReference type="GO" id="GO:0004519">
    <property type="term" value="F:endonuclease activity"/>
    <property type="evidence" value="ECO:0007669"/>
    <property type="project" value="UniProtKB-KW"/>
</dbReference>
<dbReference type="Proteomes" id="UP001249945">
    <property type="component" value="Unassembled WGS sequence"/>
</dbReference>
<protein>
    <recommendedName>
        <fullName evidence="7">Endoribonuclease YoeB</fullName>
    </recommendedName>
    <alternativeName>
        <fullName evidence="6">Putative mRNA interferase YoeB</fullName>
    </alternativeName>
</protein>
<name>A0AAW8RFH5_CARDV</name>
<evidence type="ECO:0000313" key="9">
    <source>
        <dbReference type="Proteomes" id="UP001249945"/>
    </source>
</evidence>
<evidence type="ECO:0000256" key="1">
    <source>
        <dbReference type="ARBA" id="ARBA00008172"/>
    </source>
</evidence>
<keyword evidence="2" id="KW-1277">Toxin-antitoxin system</keyword>
<dbReference type="NCBIfam" id="TIGR02116">
    <property type="entry name" value="toxin_Txe_YoeB"/>
    <property type="match status" value="1"/>
</dbReference>
<comment type="similarity">
    <text evidence="1">Belongs to the YoeB family.</text>
</comment>
<dbReference type="AlphaFoldDB" id="A0AAW8RFH5"/>
<accession>A0AAW8RFH5</accession>
<dbReference type="InterPro" id="IPR009614">
    <property type="entry name" value="YoeB_toxin"/>
</dbReference>
<dbReference type="RefSeq" id="WP_311780809.1">
    <property type="nucleotide sequence ID" value="NZ_JALRMQ010000008.1"/>
</dbReference>
<evidence type="ECO:0000256" key="2">
    <source>
        <dbReference type="ARBA" id="ARBA00022649"/>
    </source>
</evidence>
<dbReference type="Gene3D" id="3.30.2310.20">
    <property type="entry name" value="RelE-like"/>
    <property type="match status" value="1"/>
</dbReference>
<keyword evidence="4" id="KW-0255">Endonuclease</keyword>
<reference evidence="8" key="1">
    <citation type="submission" date="2022-04" db="EMBL/GenBank/DDBJ databases">
        <title>Draft genome sequences of lactic acid bacteria (LAB) strains involved in meat spoilage.</title>
        <authorList>
            <person name="Palevich N."/>
        </authorList>
    </citation>
    <scope>NUCLEOTIDE SEQUENCE</scope>
    <source>
        <strain evidence="8">9-14</strain>
    </source>
</reference>
<dbReference type="GO" id="GO:0016787">
    <property type="term" value="F:hydrolase activity"/>
    <property type="evidence" value="ECO:0007669"/>
    <property type="project" value="UniProtKB-KW"/>
</dbReference>